<dbReference type="Pfam" id="PF13620">
    <property type="entry name" value="CarboxypepD_reg"/>
    <property type="match status" value="1"/>
</dbReference>
<dbReference type="Gene3D" id="2.60.120.200">
    <property type="match status" value="1"/>
</dbReference>
<keyword evidence="5" id="KW-1185">Reference proteome</keyword>
<gene>
    <name evidence="4" type="ORF">HPS56_01985</name>
</gene>
<dbReference type="RefSeq" id="WP_172273015.1">
    <property type="nucleotide sequence ID" value="NZ_CASGMU010000001.1"/>
</dbReference>
<dbReference type="SUPFAM" id="SSF49899">
    <property type="entry name" value="Concanavalin A-like lectins/glucanases"/>
    <property type="match status" value="1"/>
</dbReference>
<dbReference type="InterPro" id="IPR024361">
    <property type="entry name" value="BACON"/>
</dbReference>
<dbReference type="Gene3D" id="2.60.40.10">
    <property type="entry name" value="Immunoglobulins"/>
    <property type="match status" value="1"/>
</dbReference>
<protein>
    <submittedName>
        <fullName evidence="4">PEGA domain-containing protein</fullName>
    </submittedName>
</protein>
<feature type="region of interest" description="Disordered" evidence="1">
    <location>
        <begin position="205"/>
        <end position="229"/>
    </location>
</feature>
<keyword evidence="2" id="KW-0732">Signal</keyword>
<sequence length="431" mass="46454">MKKIFSMIAVCLLGIIVFTSCSEDNEVLTGSISGIVSDYTNANSPIAGATVTLNGKGQTKTTGSDGRFEFADIEPGTYTISVASNGFQPTTKQVTVYAGQNVNCDFQLSKGSMNVEITPVNLVFGKGVEQLSFSIKNNSNSALTYTISNAPDYIEIAPMSGTVAAKGRQAVGVHVINRNSITTNRSGQITVNVGSDSYIVSISVTNNTTTTPDNPDDPDDPDNPNDGTTEVTRGLLAYYTFDDGKTVQNTYDPMANNGQINGSPKFVIGNNGKGYGLNLKKGQFVNIPSNMLDGKTVFTVCMWVKDFGQGHLFATNNGNSYTAPSIWVDETDHFRYCYNNSTWYTIKFANNIMNMQTGGWHHIAITQSASQAILYIDGVMNDTKGIDVGTCRGSSMQIGSPSTDEMTVDNVRIYGVTLSTQEIAKIYNSEK</sequence>
<evidence type="ECO:0000256" key="2">
    <source>
        <dbReference type="SAM" id="SignalP"/>
    </source>
</evidence>
<evidence type="ECO:0000313" key="5">
    <source>
        <dbReference type="Proteomes" id="UP000714420"/>
    </source>
</evidence>
<feature type="signal peptide" evidence="2">
    <location>
        <begin position="1"/>
        <end position="22"/>
    </location>
</feature>
<feature type="domain" description="BACON" evidence="3">
    <location>
        <begin position="115"/>
        <end position="205"/>
    </location>
</feature>
<dbReference type="InterPro" id="IPR013784">
    <property type="entry name" value="Carb-bd-like_fold"/>
</dbReference>
<evidence type="ECO:0000259" key="3">
    <source>
        <dbReference type="Pfam" id="PF19190"/>
    </source>
</evidence>
<evidence type="ECO:0000313" key="4">
    <source>
        <dbReference type="EMBL" id="NPD91139.1"/>
    </source>
</evidence>
<dbReference type="Pfam" id="PF19190">
    <property type="entry name" value="BACON_2"/>
    <property type="match status" value="1"/>
</dbReference>
<dbReference type="Pfam" id="PF13385">
    <property type="entry name" value="Laminin_G_3"/>
    <property type="match status" value="1"/>
</dbReference>
<dbReference type="Proteomes" id="UP000714420">
    <property type="component" value="Unassembled WGS sequence"/>
</dbReference>
<dbReference type="InterPro" id="IPR013783">
    <property type="entry name" value="Ig-like_fold"/>
</dbReference>
<dbReference type="EMBL" id="JABKKF010000001">
    <property type="protein sequence ID" value="NPD91139.1"/>
    <property type="molecule type" value="Genomic_DNA"/>
</dbReference>
<proteinExistence type="predicted"/>
<dbReference type="PROSITE" id="PS51257">
    <property type="entry name" value="PROKAR_LIPOPROTEIN"/>
    <property type="match status" value="1"/>
</dbReference>
<reference evidence="4 5" key="1">
    <citation type="submission" date="2020-05" db="EMBL/GenBank/DDBJ databases">
        <title>Distinct polysaccharide utilization as determinants for interspecies competition between intestinal Prevotella spp.</title>
        <authorList>
            <person name="Galvez E.J.C."/>
            <person name="Iljazovic A."/>
            <person name="Strowig T."/>
        </authorList>
    </citation>
    <scope>NUCLEOTIDE SEQUENCE [LARGE SCALE GENOMIC DNA]</scope>
    <source>
        <strain evidence="4 5">PMUR</strain>
    </source>
</reference>
<evidence type="ECO:0000256" key="1">
    <source>
        <dbReference type="SAM" id="MobiDB-lite"/>
    </source>
</evidence>
<feature type="chain" id="PRO_5046915385" evidence="2">
    <location>
        <begin position="23"/>
        <end position="431"/>
    </location>
</feature>
<accession>A0ABX2ALP0</accession>
<name>A0ABX2ALP0_9BACT</name>
<dbReference type="Gene3D" id="2.60.40.1120">
    <property type="entry name" value="Carboxypeptidase-like, regulatory domain"/>
    <property type="match status" value="1"/>
</dbReference>
<dbReference type="SUPFAM" id="SSF49452">
    <property type="entry name" value="Starch-binding domain-like"/>
    <property type="match status" value="1"/>
</dbReference>
<organism evidence="4 5">
    <name type="scientific">Xylanibacter muris</name>
    <dbReference type="NCBI Taxonomy" id="2736290"/>
    <lineage>
        <taxon>Bacteria</taxon>
        <taxon>Pseudomonadati</taxon>
        <taxon>Bacteroidota</taxon>
        <taxon>Bacteroidia</taxon>
        <taxon>Bacteroidales</taxon>
        <taxon>Prevotellaceae</taxon>
        <taxon>Xylanibacter</taxon>
    </lineage>
</organism>
<dbReference type="InterPro" id="IPR013320">
    <property type="entry name" value="ConA-like_dom_sf"/>
</dbReference>
<comment type="caution">
    <text evidence="4">The sequence shown here is derived from an EMBL/GenBank/DDBJ whole genome shotgun (WGS) entry which is preliminary data.</text>
</comment>
<feature type="compositionally biased region" description="Acidic residues" evidence="1">
    <location>
        <begin position="214"/>
        <end position="223"/>
    </location>
</feature>